<accession>A0AAD7MTZ7</accession>
<dbReference type="Proteomes" id="UP001215598">
    <property type="component" value="Unassembled WGS sequence"/>
</dbReference>
<proteinExistence type="predicted"/>
<dbReference type="AlphaFoldDB" id="A0AAD7MTZ7"/>
<evidence type="ECO:0000313" key="1">
    <source>
        <dbReference type="EMBL" id="KAJ7732561.1"/>
    </source>
</evidence>
<sequence length="168" mass="19055">MPNNRTPIRPPYTSFVRNLRTRLFSTSNHVARWAVAPTKINTTRRTQRYPLVEAQFNHAAHQPYIHDIPVVVIHGAKTTVLRIYLQRGKALPPNGCNNTIVGDLVMLRVAAGDDTYQTVVNMRVTDGKIADYVFKECLTRIAKFQGPARTRLPKKLVIRRARAFPGKP</sequence>
<evidence type="ECO:0000313" key="2">
    <source>
        <dbReference type="Proteomes" id="UP001215598"/>
    </source>
</evidence>
<protein>
    <submittedName>
        <fullName evidence="1">Uncharacterized protein</fullName>
    </submittedName>
</protein>
<comment type="caution">
    <text evidence="1">The sequence shown here is derived from an EMBL/GenBank/DDBJ whole genome shotgun (WGS) entry which is preliminary data.</text>
</comment>
<reference evidence="1" key="1">
    <citation type="submission" date="2023-03" db="EMBL/GenBank/DDBJ databases">
        <title>Massive genome expansion in bonnet fungi (Mycena s.s.) driven by repeated elements and novel gene families across ecological guilds.</title>
        <authorList>
            <consortium name="Lawrence Berkeley National Laboratory"/>
            <person name="Harder C.B."/>
            <person name="Miyauchi S."/>
            <person name="Viragh M."/>
            <person name="Kuo A."/>
            <person name="Thoen E."/>
            <person name="Andreopoulos B."/>
            <person name="Lu D."/>
            <person name="Skrede I."/>
            <person name="Drula E."/>
            <person name="Henrissat B."/>
            <person name="Morin E."/>
            <person name="Kohler A."/>
            <person name="Barry K."/>
            <person name="LaButti K."/>
            <person name="Morin E."/>
            <person name="Salamov A."/>
            <person name="Lipzen A."/>
            <person name="Mereny Z."/>
            <person name="Hegedus B."/>
            <person name="Baldrian P."/>
            <person name="Stursova M."/>
            <person name="Weitz H."/>
            <person name="Taylor A."/>
            <person name="Grigoriev I.V."/>
            <person name="Nagy L.G."/>
            <person name="Martin F."/>
            <person name="Kauserud H."/>
        </authorList>
    </citation>
    <scope>NUCLEOTIDE SEQUENCE</scope>
    <source>
        <strain evidence="1">CBHHK182m</strain>
    </source>
</reference>
<keyword evidence="2" id="KW-1185">Reference proteome</keyword>
<organism evidence="1 2">
    <name type="scientific">Mycena metata</name>
    <dbReference type="NCBI Taxonomy" id="1033252"/>
    <lineage>
        <taxon>Eukaryota</taxon>
        <taxon>Fungi</taxon>
        <taxon>Dikarya</taxon>
        <taxon>Basidiomycota</taxon>
        <taxon>Agaricomycotina</taxon>
        <taxon>Agaricomycetes</taxon>
        <taxon>Agaricomycetidae</taxon>
        <taxon>Agaricales</taxon>
        <taxon>Marasmiineae</taxon>
        <taxon>Mycenaceae</taxon>
        <taxon>Mycena</taxon>
    </lineage>
</organism>
<gene>
    <name evidence="1" type="ORF">B0H16DRAFT_1732756</name>
</gene>
<name>A0AAD7MTZ7_9AGAR</name>
<dbReference type="EMBL" id="JARKIB010000144">
    <property type="protein sequence ID" value="KAJ7732561.1"/>
    <property type="molecule type" value="Genomic_DNA"/>
</dbReference>